<dbReference type="InterPro" id="IPR000175">
    <property type="entry name" value="Na/ntran_symport"/>
</dbReference>
<organism evidence="9">
    <name type="scientific">Capitella teleta</name>
    <name type="common">Polychaete worm</name>
    <dbReference type="NCBI Taxonomy" id="283909"/>
    <lineage>
        <taxon>Eukaryota</taxon>
        <taxon>Metazoa</taxon>
        <taxon>Spiralia</taxon>
        <taxon>Lophotrochozoa</taxon>
        <taxon>Annelida</taxon>
        <taxon>Polychaeta</taxon>
        <taxon>Sedentaria</taxon>
        <taxon>Scolecida</taxon>
        <taxon>Capitellidae</taxon>
        <taxon>Capitella</taxon>
    </lineage>
</organism>
<gene>
    <name evidence="9" type="ORF">CAPTEDRAFT_223160</name>
</gene>
<dbReference type="EMBL" id="AMQN01000795">
    <property type="status" value="NOT_ANNOTATED_CDS"/>
    <property type="molecule type" value="Genomic_DNA"/>
</dbReference>
<evidence type="ECO:0000313" key="9">
    <source>
        <dbReference type="EMBL" id="ELU12950.1"/>
    </source>
</evidence>
<accession>R7VB69</accession>
<sequence>MGSVVKPLVPGLFAFWLCVFLVIGWGVAIYGMISGALNVVVLILWLAVLAKGFSAFGDVSSTGMAYYFYPNISAHNFFAAVRNGIVRYVHILSIFGGLGVSFGKFSGQGTVSHISWLSLVVPVPIMLLLGTTLIAPYVAGLANHLNMDFDEVALEGPSALFILFTQALAIVENGASWLQIFHIMAFILMVIGTAYPMIVILDCLMSGFYKGILDRWLASEFVARLIVAAILCFASFIFSLPFILEGGRYLILCLDLAMFSLYPVFFVILTIGLIISYCGYCLDYFYCYVLLTGIFFEEKVIACSFAGVATLVVCVYMMIYHQFDFMSSQSTRYQVIGWISAILPFVIGAIAGTLDAFLRAPGDFIDKTVFMLMGEKDACPQSADVPMKPMEPMQEDPMLTGDERKACVVQRFLYWHHVRSNFELPQPVIHNDNYMGHYKPMLLYGWVVIGKNDCIVNEPEPAARSERERERERKAFDNKPCNSGSCFPNQKSPYPKISIPQNHVFSDFQV</sequence>
<keyword evidence="5 8" id="KW-0472">Membrane</keyword>
<evidence type="ECO:0000256" key="2">
    <source>
        <dbReference type="ARBA" id="ARBA00022448"/>
    </source>
</evidence>
<evidence type="ECO:0000256" key="7">
    <source>
        <dbReference type="SAM" id="MobiDB-lite"/>
    </source>
</evidence>
<feature type="transmembrane region" description="Helical" evidence="8">
    <location>
        <begin position="39"/>
        <end position="69"/>
    </location>
</feature>
<feature type="transmembrane region" description="Helical" evidence="8">
    <location>
        <begin position="264"/>
        <end position="288"/>
    </location>
</feature>
<reference evidence="11" key="1">
    <citation type="submission" date="2012-12" db="EMBL/GenBank/DDBJ databases">
        <authorList>
            <person name="Hellsten U."/>
            <person name="Grimwood J."/>
            <person name="Chapman J.A."/>
            <person name="Shapiro H."/>
            <person name="Aerts A."/>
            <person name="Otillar R.P."/>
            <person name="Terry A.Y."/>
            <person name="Boore J.L."/>
            <person name="Simakov O."/>
            <person name="Marletaz F."/>
            <person name="Cho S.-J."/>
            <person name="Edsinger-Gonzales E."/>
            <person name="Havlak P."/>
            <person name="Kuo D.-H."/>
            <person name="Larsson T."/>
            <person name="Lv J."/>
            <person name="Arendt D."/>
            <person name="Savage R."/>
            <person name="Osoegawa K."/>
            <person name="de Jong P."/>
            <person name="Lindberg D.R."/>
            <person name="Seaver E.C."/>
            <person name="Weisblat D.A."/>
            <person name="Putnam N.H."/>
            <person name="Grigoriev I.V."/>
            <person name="Rokhsar D.S."/>
        </authorList>
    </citation>
    <scope>NUCLEOTIDE SEQUENCE</scope>
    <source>
        <strain evidence="11">I ESC-2004</strain>
    </source>
</reference>
<proteinExistence type="predicted"/>
<dbReference type="HOGENOM" id="CLU_534484_0_0_1"/>
<feature type="transmembrane region" description="Helical" evidence="8">
    <location>
        <begin position="335"/>
        <end position="358"/>
    </location>
</feature>
<feature type="transmembrane region" description="Helical" evidence="8">
    <location>
        <begin position="300"/>
        <end position="323"/>
    </location>
</feature>
<feature type="binding site" evidence="6">
    <location>
        <position position="188"/>
    </location>
    <ligand>
        <name>Na(+)</name>
        <dbReference type="ChEBI" id="CHEBI:29101"/>
        <label>1</label>
    </ligand>
</feature>
<feature type="region of interest" description="Disordered" evidence="7">
    <location>
        <begin position="460"/>
        <end position="487"/>
    </location>
</feature>
<dbReference type="SUPFAM" id="SSF161070">
    <property type="entry name" value="SNF-like"/>
    <property type="match status" value="1"/>
</dbReference>
<keyword evidence="11" id="KW-1185">Reference proteome</keyword>
<dbReference type="PANTHER" id="PTHR11616:SF240">
    <property type="entry name" value="BLOATED TUBULES, ISOFORM B-RELATED"/>
    <property type="match status" value="1"/>
</dbReference>
<feature type="compositionally biased region" description="Basic and acidic residues" evidence="7">
    <location>
        <begin position="461"/>
        <end position="477"/>
    </location>
</feature>
<feature type="transmembrane region" description="Helical" evidence="8">
    <location>
        <begin position="183"/>
        <end position="209"/>
    </location>
</feature>
<name>R7VB69_CAPTE</name>
<feature type="transmembrane region" description="Helical" evidence="8">
    <location>
        <begin position="114"/>
        <end position="140"/>
    </location>
</feature>
<comment type="subcellular location">
    <subcellularLocation>
        <location evidence="1">Membrane</location>
        <topology evidence="1">Multi-pass membrane protein</topology>
    </subcellularLocation>
</comment>
<evidence type="ECO:0000256" key="8">
    <source>
        <dbReference type="SAM" id="Phobius"/>
    </source>
</evidence>
<keyword evidence="2" id="KW-0813">Transport</keyword>
<evidence type="ECO:0000256" key="6">
    <source>
        <dbReference type="PIRSR" id="PIRSR600175-1"/>
    </source>
</evidence>
<dbReference type="PROSITE" id="PS50267">
    <property type="entry name" value="NA_NEUROTRAN_SYMP_3"/>
    <property type="match status" value="1"/>
</dbReference>
<dbReference type="Proteomes" id="UP000014760">
    <property type="component" value="Unassembled WGS sequence"/>
</dbReference>
<feature type="transmembrane region" description="Helical" evidence="8">
    <location>
        <begin position="85"/>
        <end position="102"/>
    </location>
</feature>
<evidence type="ECO:0000256" key="4">
    <source>
        <dbReference type="ARBA" id="ARBA00022989"/>
    </source>
</evidence>
<evidence type="ECO:0000256" key="3">
    <source>
        <dbReference type="ARBA" id="ARBA00022692"/>
    </source>
</evidence>
<reference evidence="10" key="3">
    <citation type="submission" date="2015-06" db="UniProtKB">
        <authorList>
            <consortium name="EnsemblMetazoa"/>
        </authorList>
    </citation>
    <scope>IDENTIFICATION</scope>
</reference>
<keyword evidence="6" id="KW-0915">Sodium</keyword>
<reference evidence="9 11" key="2">
    <citation type="journal article" date="2013" name="Nature">
        <title>Insights into bilaterian evolution from three spiralian genomes.</title>
        <authorList>
            <person name="Simakov O."/>
            <person name="Marletaz F."/>
            <person name="Cho S.J."/>
            <person name="Edsinger-Gonzales E."/>
            <person name="Havlak P."/>
            <person name="Hellsten U."/>
            <person name="Kuo D.H."/>
            <person name="Larsson T."/>
            <person name="Lv J."/>
            <person name="Arendt D."/>
            <person name="Savage R."/>
            <person name="Osoegawa K."/>
            <person name="de Jong P."/>
            <person name="Grimwood J."/>
            <person name="Chapman J.A."/>
            <person name="Shapiro H."/>
            <person name="Aerts A."/>
            <person name="Otillar R.P."/>
            <person name="Terry A.Y."/>
            <person name="Boore J.L."/>
            <person name="Grigoriev I.V."/>
            <person name="Lindberg D.R."/>
            <person name="Seaver E.C."/>
            <person name="Weisblat D.A."/>
            <person name="Putnam N.H."/>
            <person name="Rokhsar D.S."/>
        </authorList>
    </citation>
    <scope>NUCLEOTIDE SEQUENCE</scope>
    <source>
        <strain evidence="9 11">I ESC-2004</strain>
    </source>
</reference>
<dbReference type="GO" id="GO:0046872">
    <property type="term" value="F:metal ion binding"/>
    <property type="evidence" value="ECO:0007669"/>
    <property type="project" value="UniProtKB-KW"/>
</dbReference>
<dbReference type="EMBL" id="KB295623">
    <property type="protein sequence ID" value="ELU12950.1"/>
    <property type="molecule type" value="Genomic_DNA"/>
</dbReference>
<keyword evidence="4 8" id="KW-1133">Transmembrane helix</keyword>
<keyword evidence="3 8" id="KW-0812">Transmembrane</keyword>
<dbReference type="PANTHER" id="PTHR11616">
    <property type="entry name" value="SODIUM/CHLORIDE DEPENDENT TRANSPORTER"/>
    <property type="match status" value="1"/>
</dbReference>
<dbReference type="GO" id="GO:0005886">
    <property type="term" value="C:plasma membrane"/>
    <property type="evidence" value="ECO:0007669"/>
    <property type="project" value="TreeGrafter"/>
</dbReference>
<feature type="transmembrane region" description="Helical" evidence="8">
    <location>
        <begin position="12"/>
        <end position="33"/>
    </location>
</feature>
<dbReference type="EnsemblMetazoa" id="CapteT223160">
    <property type="protein sequence ID" value="CapteP223160"/>
    <property type="gene ID" value="CapteG223160"/>
</dbReference>
<keyword evidence="6" id="KW-0479">Metal-binding</keyword>
<dbReference type="GO" id="GO:0035725">
    <property type="term" value="P:sodium ion transmembrane transport"/>
    <property type="evidence" value="ECO:0007669"/>
    <property type="project" value="TreeGrafter"/>
</dbReference>
<evidence type="ECO:0000256" key="1">
    <source>
        <dbReference type="ARBA" id="ARBA00004141"/>
    </source>
</evidence>
<evidence type="ECO:0000313" key="10">
    <source>
        <dbReference type="EnsemblMetazoa" id="CapteP223160"/>
    </source>
</evidence>
<protein>
    <submittedName>
        <fullName evidence="9 10">Uncharacterized protein</fullName>
    </submittedName>
</protein>
<evidence type="ECO:0000313" key="11">
    <source>
        <dbReference type="Proteomes" id="UP000014760"/>
    </source>
</evidence>
<dbReference type="GO" id="GO:0006865">
    <property type="term" value="P:amino acid transport"/>
    <property type="evidence" value="ECO:0007669"/>
    <property type="project" value="TreeGrafter"/>
</dbReference>
<feature type="transmembrane region" description="Helical" evidence="8">
    <location>
        <begin position="221"/>
        <end position="244"/>
    </location>
</feature>
<dbReference type="InterPro" id="IPR037272">
    <property type="entry name" value="SNS_sf"/>
</dbReference>
<evidence type="ECO:0000256" key="5">
    <source>
        <dbReference type="ARBA" id="ARBA00023136"/>
    </source>
</evidence>
<dbReference type="AlphaFoldDB" id="R7VB69"/>